<keyword evidence="2" id="KW-1185">Reference proteome</keyword>
<reference evidence="1 2" key="1">
    <citation type="journal article" date="2021" name="Hortic Res">
        <title>High-quality reference genome and annotation aids understanding of berry development for evergreen blueberry (Vaccinium darrowii).</title>
        <authorList>
            <person name="Yu J."/>
            <person name="Hulse-Kemp A.M."/>
            <person name="Babiker E."/>
            <person name="Staton M."/>
        </authorList>
    </citation>
    <scope>NUCLEOTIDE SEQUENCE [LARGE SCALE GENOMIC DNA]</scope>
    <source>
        <strain evidence="2">cv. NJ 8807/NJ 8810</strain>
        <tissue evidence="1">Young leaf</tissue>
    </source>
</reference>
<dbReference type="Proteomes" id="UP000828048">
    <property type="component" value="Chromosome 9"/>
</dbReference>
<evidence type="ECO:0000313" key="1">
    <source>
        <dbReference type="EMBL" id="KAH7865606.1"/>
    </source>
</evidence>
<name>A0ACB7ZI05_9ERIC</name>
<gene>
    <name evidence="1" type="ORF">Vadar_008850</name>
</gene>
<sequence length="1340" mass="145728">MAARSREKVAGLIDSAKSAMDIPSRLEHLRQLKVELTRFDSGFLSEFLPLLLDLHTDRFSPVRKFIIEMVGDIGLKHMEFIPEIVPVLITVLKDGTPAVARQAVACGVELFRSTLIKVAIQGLYSSELDGSLESSWAWVLRFRDKICSIAFQPGSDGIRLPAVKFVEAVILLYTPDPSGSSEPPRHQTSEEKLVEFNVSWIRGGHPLLNVGDLSIEASQSLGLLLDELRLPMVNSLSNLMIIVLINSLSAIAKKRPAFYGRILPVLLGLEPSSFVNKGFRASGAHYALKNAFTCCLNCTHPGAAPWRDRLLGALRELEDGGLAEKTHHQVGQINGSVEQKDDSPITQEKSSIGGCESVHSYTGRKRSGVESVSDVVDDDMSGKRIRSTATISEGSEQDLNGDQVDVPPIGVKKPRGDVDNGPVHQLVAMFGALVAQGEKAIGSLEILISSISADLLAEVVMANMHHLPPNHPKSEGHEESSLDMVPHPNSVSCATEIKNLSSILTELLSMSAAPLQMDSLLDGQHSSSINTENFQGDEDPAVVAVADNDLVCAGVEYESEQAPVPLTVSSVAEIPSVIQPVVSVSSKSFVPSEVLDFGNNVEGEIPGLDSSSHSGGLAETPIVSLLVPTDSEDASQEQATSLGGLTLELMPSISTDRSEPEELSPKAITEASSINSSIATSVGLSTQLVLPKMSAPVIDLSDEEKDQLQKLAFSRIVEAYKQIATAGGSYVRFSLLGCLGIEFPTEVDPWKILQKHIFLDYTNHEGHELTLRVLYRLFGEAEEDRDLFSSTTATSAYEMFLLTVAETLRDSFPASDKSLSRLLGEAPYLPKSIFKLLESLCCPGNSNKDGELQTGDRVTQGLSAIWSLILLRPPIRDVCLKVALQSAVHQLEEVRMKAIRLVANKLYPLSAIARQIEDFGKEMLYSISSGDHTMDRVDGDGSELQKDSILDKPCAEQLEPVTKNISSDNSESCISQNLSSSSLTDAQRCMSLYFALCTKKHSLFREIFCVYKSTSNTVKQAIQCQIPILVRTIGSSSELLETISDPPTGSEQLLMQVLNTLTDGTIPSPELILTIRKLYSTKVKDVEILVPILSYLPKDEVLLIFPRLVNLPLDKFQAALGRILQGSSHSGQVLSPAEVLIAIHGIDPDRDGIVLKKVTDACNACFEQRQIFTQQVLAKVLNQLVEQIPLPLLFMRTVLQAIGAFPALVEFIMEILSRLVNKQIWKYPKLWVGFLKCAQLTKPQSFGVLLQLPPAQLENALNRMAALKAPLIAYASQPNIRSPLPRSVLAVLGIASEPQNSSQAQSTPANTGDVVNVDLPSGRVYSFEEKLLSLLKGLCC</sequence>
<protein>
    <submittedName>
        <fullName evidence="1">Uncharacterized protein</fullName>
    </submittedName>
</protein>
<dbReference type="EMBL" id="CM037159">
    <property type="protein sequence ID" value="KAH7865606.1"/>
    <property type="molecule type" value="Genomic_DNA"/>
</dbReference>
<organism evidence="1 2">
    <name type="scientific">Vaccinium darrowii</name>
    <dbReference type="NCBI Taxonomy" id="229202"/>
    <lineage>
        <taxon>Eukaryota</taxon>
        <taxon>Viridiplantae</taxon>
        <taxon>Streptophyta</taxon>
        <taxon>Embryophyta</taxon>
        <taxon>Tracheophyta</taxon>
        <taxon>Spermatophyta</taxon>
        <taxon>Magnoliopsida</taxon>
        <taxon>eudicotyledons</taxon>
        <taxon>Gunneridae</taxon>
        <taxon>Pentapetalae</taxon>
        <taxon>asterids</taxon>
        <taxon>Ericales</taxon>
        <taxon>Ericaceae</taxon>
        <taxon>Vaccinioideae</taxon>
        <taxon>Vaccinieae</taxon>
        <taxon>Vaccinium</taxon>
    </lineage>
</organism>
<proteinExistence type="predicted"/>
<evidence type="ECO:0000313" key="2">
    <source>
        <dbReference type="Proteomes" id="UP000828048"/>
    </source>
</evidence>
<comment type="caution">
    <text evidence="1">The sequence shown here is derived from an EMBL/GenBank/DDBJ whole genome shotgun (WGS) entry which is preliminary data.</text>
</comment>
<accession>A0ACB7ZI05</accession>